<accession>A0A1H3DJH0</accession>
<proteinExistence type="predicted"/>
<name>A0A1H3DJH0_9EURY</name>
<evidence type="ECO:0000313" key="2">
    <source>
        <dbReference type="EMBL" id="SDX65794.1"/>
    </source>
</evidence>
<dbReference type="PROSITE" id="PS51257">
    <property type="entry name" value="PROKAR_LIPOPROTEIN"/>
    <property type="match status" value="1"/>
</dbReference>
<evidence type="ECO:0000256" key="1">
    <source>
        <dbReference type="SAM" id="MobiDB-lite"/>
    </source>
</evidence>
<dbReference type="Proteomes" id="UP000199170">
    <property type="component" value="Unassembled WGS sequence"/>
</dbReference>
<dbReference type="AlphaFoldDB" id="A0A1H3DJH0"/>
<keyword evidence="3" id="KW-1185">Reference proteome</keyword>
<dbReference type="STRING" id="660517.SAMN04487946_101577"/>
<protein>
    <submittedName>
        <fullName evidence="2">Uncharacterized protein</fullName>
    </submittedName>
</protein>
<sequence length="463" mass="51839">MDRRQFLTSASAVGAAALAGCSSNENGNNTNTTEEEDQIDKNGEQYIFLDELETLGQLGTQNRPEDVDDWRIIKNKLEEDEWQEKQENDVQYAEAALTEGEQPNSGGLDTTVEQLVQDTNQIYRNPTQHFDTGWTDTLQINLEQEHEEILFTRAIIRAVQEAGSDSSGLADDITANLAEHTVQQLDLDFNNYKLSTVPATEPAEPGKTGFVSEETRTVEETGDEYGNSGFRHPAAILQYQKNGETHIKYVEQVDALKSPSFKYSIRDPEDSLYHSSLDQDRVTTTPLEIAEAETPAEAGTSNIRFPEHYVTPLEYRKARELENQDLLGLGENSSDNYTAVGDHLNDVLVSLVDDTGITGYDKNPDRNIDEAREGEGGTVVSHEFGDSIEAYIEDPDPDTRQQLENVGRGIYQIRQQTPKDWETPLALTGTIENPEIRATTQETVNQIRRDQAYNQVKERVTAS</sequence>
<evidence type="ECO:0000313" key="3">
    <source>
        <dbReference type="Proteomes" id="UP000199170"/>
    </source>
</evidence>
<feature type="region of interest" description="Disordered" evidence="1">
    <location>
        <begin position="198"/>
        <end position="229"/>
    </location>
</feature>
<organism evidence="2 3">
    <name type="scientific">Halobellus clavatus</name>
    <dbReference type="NCBI Taxonomy" id="660517"/>
    <lineage>
        <taxon>Archaea</taxon>
        <taxon>Methanobacteriati</taxon>
        <taxon>Methanobacteriota</taxon>
        <taxon>Stenosarchaea group</taxon>
        <taxon>Halobacteria</taxon>
        <taxon>Halobacteriales</taxon>
        <taxon>Haloferacaceae</taxon>
        <taxon>Halobellus</taxon>
    </lineage>
</organism>
<feature type="region of interest" description="Disordered" evidence="1">
    <location>
        <begin position="20"/>
        <end position="39"/>
    </location>
</feature>
<reference evidence="3" key="1">
    <citation type="submission" date="2016-10" db="EMBL/GenBank/DDBJ databases">
        <authorList>
            <person name="Varghese N."/>
            <person name="Submissions S."/>
        </authorList>
    </citation>
    <scope>NUCLEOTIDE SEQUENCE [LARGE SCALE GENOMIC DNA]</scope>
    <source>
        <strain evidence="3">CGMCC 1.10118</strain>
    </source>
</reference>
<dbReference type="RefSeq" id="WP_139175604.1">
    <property type="nucleotide sequence ID" value="NZ_FNPB01000001.1"/>
</dbReference>
<dbReference type="OrthoDB" id="336678at2157"/>
<feature type="compositionally biased region" description="Low complexity" evidence="1">
    <location>
        <begin position="20"/>
        <end position="32"/>
    </location>
</feature>
<dbReference type="EMBL" id="FNPB01000001">
    <property type="protein sequence ID" value="SDX65794.1"/>
    <property type="molecule type" value="Genomic_DNA"/>
</dbReference>
<gene>
    <name evidence="2" type="ORF">SAMN04487946_101577</name>
</gene>